<feature type="binding site" evidence="7">
    <location>
        <position position="131"/>
    </location>
    <ligand>
        <name>Zn(2+)</name>
        <dbReference type="ChEBI" id="CHEBI:29105"/>
        <note>catalytic</note>
    </ligand>
</feature>
<dbReference type="NCBIfam" id="TIGR00043">
    <property type="entry name" value="rRNA maturation RNase YbeY"/>
    <property type="match status" value="1"/>
</dbReference>
<comment type="function">
    <text evidence="7">Single strand-specific metallo-endoribonuclease involved in late-stage 70S ribosome quality control and in maturation of the 3' terminus of the 16S rRNA.</text>
</comment>
<gene>
    <name evidence="7" type="primary">ybeY</name>
    <name evidence="8" type="ORF">Ga0061067_102264</name>
</gene>
<dbReference type="OrthoDB" id="9807740at2"/>
<dbReference type="PROSITE" id="PS01306">
    <property type="entry name" value="UPF0054"/>
    <property type="match status" value="1"/>
</dbReference>
<evidence type="ECO:0000256" key="2">
    <source>
        <dbReference type="ARBA" id="ARBA00022722"/>
    </source>
</evidence>
<keyword evidence="6 7" id="KW-0862">Zinc</keyword>
<dbReference type="EC" id="3.1.-.-" evidence="7"/>
<keyword evidence="9" id="KW-1185">Reference proteome</keyword>
<evidence type="ECO:0000256" key="6">
    <source>
        <dbReference type="ARBA" id="ARBA00022833"/>
    </source>
</evidence>
<comment type="subcellular location">
    <subcellularLocation>
        <location evidence="7">Cytoplasm</location>
    </subcellularLocation>
</comment>
<dbReference type="AlphaFoldDB" id="A0A0K6HQE5"/>
<evidence type="ECO:0000256" key="3">
    <source>
        <dbReference type="ARBA" id="ARBA00022723"/>
    </source>
</evidence>
<dbReference type="GO" id="GO:0005737">
    <property type="term" value="C:cytoplasm"/>
    <property type="evidence" value="ECO:0007669"/>
    <property type="project" value="UniProtKB-SubCell"/>
</dbReference>
<evidence type="ECO:0000256" key="5">
    <source>
        <dbReference type="ARBA" id="ARBA00022801"/>
    </source>
</evidence>
<evidence type="ECO:0000313" key="9">
    <source>
        <dbReference type="Proteomes" id="UP000183900"/>
    </source>
</evidence>
<dbReference type="Proteomes" id="UP000183900">
    <property type="component" value="Unassembled WGS sequence"/>
</dbReference>
<keyword evidence="7" id="KW-0690">Ribosome biogenesis</keyword>
<dbReference type="InterPro" id="IPR002036">
    <property type="entry name" value="YbeY"/>
</dbReference>
<dbReference type="PANTHER" id="PTHR46986">
    <property type="entry name" value="ENDORIBONUCLEASE YBEY, CHLOROPLASTIC"/>
    <property type="match status" value="1"/>
</dbReference>
<dbReference type="SUPFAM" id="SSF55486">
    <property type="entry name" value="Metalloproteases ('zincins'), catalytic domain"/>
    <property type="match status" value="1"/>
</dbReference>
<feature type="binding site" evidence="7">
    <location>
        <position position="141"/>
    </location>
    <ligand>
        <name>Zn(2+)</name>
        <dbReference type="ChEBI" id="CHEBI:29105"/>
        <note>catalytic</note>
    </ligand>
</feature>
<keyword evidence="7" id="KW-0698">rRNA processing</keyword>
<dbReference type="GO" id="GO:0004222">
    <property type="term" value="F:metalloendopeptidase activity"/>
    <property type="evidence" value="ECO:0007669"/>
    <property type="project" value="InterPro"/>
</dbReference>
<dbReference type="EMBL" id="CYHE01000002">
    <property type="protein sequence ID" value="CUA93125.1"/>
    <property type="molecule type" value="Genomic_DNA"/>
</dbReference>
<dbReference type="InterPro" id="IPR023091">
    <property type="entry name" value="MetalPrtase_cat_dom_sf_prd"/>
</dbReference>
<protein>
    <recommendedName>
        <fullName evidence="7">Endoribonuclease YbeY</fullName>
        <ecNumber evidence="7">3.1.-.-</ecNumber>
    </recommendedName>
</protein>
<dbReference type="PANTHER" id="PTHR46986:SF1">
    <property type="entry name" value="ENDORIBONUCLEASE YBEY, CHLOROPLASTIC"/>
    <property type="match status" value="1"/>
</dbReference>
<dbReference type="Gene3D" id="3.40.390.30">
    <property type="entry name" value="Metalloproteases ('zincins'), catalytic domain"/>
    <property type="match status" value="1"/>
</dbReference>
<sequence length="180" mass="19781">MPPASTAASALPEDFLLDLSIECDGWPEEDELEALSLRAAEAAFRIGGLKAMPGSELSLLFVDDARIRELNAEWRNKDKATNVLSFPGGEEMNGLYGPLLGDIVFALETVSKEAEEQAISFQDHFLHLVVHGLLHLFGYDHQMEAEAEEMEDLERRILASMGIADPYADAPLVADDPQEP</sequence>
<dbReference type="GO" id="GO:0006364">
    <property type="term" value="P:rRNA processing"/>
    <property type="evidence" value="ECO:0007669"/>
    <property type="project" value="UniProtKB-UniRule"/>
</dbReference>
<evidence type="ECO:0000256" key="7">
    <source>
        <dbReference type="HAMAP-Rule" id="MF_00009"/>
    </source>
</evidence>
<dbReference type="InterPro" id="IPR020549">
    <property type="entry name" value="YbeY_CS"/>
</dbReference>
<organism evidence="8 9">
    <name type="scientific">Pannonibacter indicus</name>
    <dbReference type="NCBI Taxonomy" id="466044"/>
    <lineage>
        <taxon>Bacteria</taxon>
        <taxon>Pseudomonadati</taxon>
        <taxon>Pseudomonadota</taxon>
        <taxon>Alphaproteobacteria</taxon>
        <taxon>Hyphomicrobiales</taxon>
        <taxon>Stappiaceae</taxon>
        <taxon>Pannonibacter</taxon>
    </lineage>
</organism>
<dbReference type="Pfam" id="PF02130">
    <property type="entry name" value="YbeY"/>
    <property type="match status" value="1"/>
</dbReference>
<dbReference type="HAMAP" id="MF_00009">
    <property type="entry name" value="Endoribonucl_YbeY"/>
    <property type="match status" value="1"/>
</dbReference>
<dbReference type="GO" id="GO:0004521">
    <property type="term" value="F:RNA endonuclease activity"/>
    <property type="evidence" value="ECO:0007669"/>
    <property type="project" value="UniProtKB-UniRule"/>
</dbReference>
<proteinExistence type="inferred from homology"/>
<feature type="binding site" evidence="7">
    <location>
        <position position="135"/>
    </location>
    <ligand>
        <name>Zn(2+)</name>
        <dbReference type="ChEBI" id="CHEBI:29105"/>
        <note>catalytic</note>
    </ligand>
</feature>
<evidence type="ECO:0000256" key="1">
    <source>
        <dbReference type="ARBA" id="ARBA00010875"/>
    </source>
</evidence>
<comment type="cofactor">
    <cofactor evidence="7">
        <name>Zn(2+)</name>
        <dbReference type="ChEBI" id="CHEBI:29105"/>
    </cofactor>
    <text evidence="7">Binds 1 zinc ion.</text>
</comment>
<keyword evidence="4 7" id="KW-0255">Endonuclease</keyword>
<reference evidence="9" key="1">
    <citation type="submission" date="2015-08" db="EMBL/GenBank/DDBJ databases">
        <authorList>
            <person name="Varghese N."/>
        </authorList>
    </citation>
    <scope>NUCLEOTIDE SEQUENCE [LARGE SCALE GENOMIC DNA]</scope>
    <source>
        <strain evidence="9">DSM 23407</strain>
    </source>
</reference>
<evidence type="ECO:0000256" key="4">
    <source>
        <dbReference type="ARBA" id="ARBA00022759"/>
    </source>
</evidence>
<keyword evidence="5 7" id="KW-0378">Hydrolase</keyword>
<comment type="similarity">
    <text evidence="1 7">Belongs to the endoribonuclease YbeY family.</text>
</comment>
<name>A0A0K6HQE5_9HYPH</name>
<keyword evidence="2 7" id="KW-0540">Nuclease</keyword>
<dbReference type="GO" id="GO:0008270">
    <property type="term" value="F:zinc ion binding"/>
    <property type="evidence" value="ECO:0007669"/>
    <property type="project" value="UniProtKB-UniRule"/>
</dbReference>
<keyword evidence="7" id="KW-0963">Cytoplasm</keyword>
<evidence type="ECO:0000313" key="8">
    <source>
        <dbReference type="EMBL" id="CUA93125.1"/>
    </source>
</evidence>
<accession>A0A0K6HQE5</accession>
<keyword evidence="3 7" id="KW-0479">Metal-binding</keyword>
<dbReference type="RefSeq" id="WP_082439973.1">
    <property type="nucleotide sequence ID" value="NZ_CYHE01000002.1"/>
</dbReference>